<dbReference type="PROSITE" id="PS00211">
    <property type="entry name" value="ABC_TRANSPORTER_1"/>
    <property type="match status" value="2"/>
</dbReference>
<dbReference type="InterPro" id="IPR032524">
    <property type="entry name" value="ABC_tran_C"/>
</dbReference>
<evidence type="ECO:0000259" key="5">
    <source>
        <dbReference type="PROSITE" id="PS50893"/>
    </source>
</evidence>
<dbReference type="InterPro" id="IPR027417">
    <property type="entry name" value="P-loop_NTPase"/>
</dbReference>
<dbReference type="SUPFAM" id="SSF52540">
    <property type="entry name" value="P-loop containing nucleoside triphosphate hydrolases"/>
    <property type="match status" value="2"/>
</dbReference>
<evidence type="ECO:0000313" key="6">
    <source>
        <dbReference type="EMBL" id="SIS07535.1"/>
    </source>
</evidence>
<sequence>MILLQINQLSKYYGAELILSNMKLEVQNKDRIALVGRNGAGKSTLLKIIAGQLSHDGGEIIKPKGVTIGYMAQDTGLESELTIWDEMLTVFTDLIEQEKELRRLEADMARPDIFENETIYQKVLNEYDTLMVAFKEKGGYQYEADIRSVLHGLQFADFDYSTPISTLSGGQKTRLALGKLLLRKPDILILDEPTNHLDIETLSWLEQYLQSYQGAVLIVSHDRYFLDKVVNLVYEISRNNMKKYHGNYSSYLEGKAEDYERDMKLFEKQQGEIEKLRDFVQRNITRASTTKRAQSRRKQLEKMDVLDKPQGDEKSANFSFQIERQSGNEVLHLQDLAIGYEGETVSKNINSRMTKGESIALVGPNGVGKSTLLKTIISKLPALSGGFRFGTNVEVSYYDQEQANLVSNKRVLNELWDDYPLKPEKDIRTVLGNFLFSGDDVLKTVSTLSGGEKARLALAKMMMQKGNFLILDEPTNHLDLDSKLVLENALIDYPGTILFVSHDRYFINRIATKVIELSKDGNEEFLGDYDYYLEKKQEQAEIQALEQQEQAKTLDAAVEKTNYKIDKEAKKAERQRKRRIEEIEAAMELLEIEINEYNDLLCDPSVFQDHEKVMEVQTKLDHAQESLDQLLEEWTELEE</sequence>
<evidence type="ECO:0000256" key="2">
    <source>
        <dbReference type="ARBA" id="ARBA00022741"/>
    </source>
</evidence>
<proteinExistence type="predicted"/>
<dbReference type="InterPro" id="IPR037118">
    <property type="entry name" value="Val-tRNA_synth_C_sf"/>
</dbReference>
<protein>
    <submittedName>
        <fullName evidence="6">ATP-binding cassette, subfamily F, member 3</fullName>
    </submittedName>
</protein>
<evidence type="ECO:0000256" key="3">
    <source>
        <dbReference type="ARBA" id="ARBA00022840"/>
    </source>
</evidence>
<dbReference type="InterPro" id="IPR017871">
    <property type="entry name" value="ABC_transporter-like_CS"/>
</dbReference>
<dbReference type="Gene3D" id="3.40.50.300">
    <property type="entry name" value="P-loop containing nucleotide triphosphate hydrolases"/>
    <property type="match status" value="2"/>
</dbReference>
<dbReference type="PROSITE" id="PS50893">
    <property type="entry name" value="ABC_TRANSPORTER_2"/>
    <property type="match status" value="2"/>
</dbReference>
<feature type="domain" description="ABC transporter" evidence="5">
    <location>
        <begin position="4"/>
        <end position="263"/>
    </location>
</feature>
<dbReference type="SMART" id="SM00382">
    <property type="entry name" value="AAA"/>
    <property type="match status" value="2"/>
</dbReference>
<keyword evidence="1" id="KW-0677">Repeat</keyword>
<accession>A0A9X8RE96</accession>
<dbReference type="CDD" id="cd03221">
    <property type="entry name" value="ABCF_EF-3"/>
    <property type="match status" value="2"/>
</dbReference>
<dbReference type="Pfam" id="PF12848">
    <property type="entry name" value="ABC_tran_Xtn"/>
    <property type="match status" value="1"/>
</dbReference>
<feature type="domain" description="ABC transporter" evidence="5">
    <location>
        <begin position="331"/>
        <end position="545"/>
    </location>
</feature>
<organism evidence="6 7">
    <name type="scientific">Peribacillus simplex</name>
    <dbReference type="NCBI Taxonomy" id="1478"/>
    <lineage>
        <taxon>Bacteria</taxon>
        <taxon>Bacillati</taxon>
        <taxon>Bacillota</taxon>
        <taxon>Bacilli</taxon>
        <taxon>Bacillales</taxon>
        <taxon>Bacillaceae</taxon>
        <taxon>Peribacillus</taxon>
    </lineage>
</organism>
<evidence type="ECO:0000256" key="4">
    <source>
        <dbReference type="SAM" id="Coils"/>
    </source>
</evidence>
<name>A0A9X8RE96_9BACI</name>
<dbReference type="InterPro" id="IPR051309">
    <property type="entry name" value="ABCF_ATPase"/>
</dbReference>
<dbReference type="PANTHER" id="PTHR42855">
    <property type="entry name" value="ABC TRANSPORTER ATP-BINDING SUBUNIT"/>
    <property type="match status" value="1"/>
</dbReference>
<reference evidence="6 7" key="1">
    <citation type="submission" date="2017-01" db="EMBL/GenBank/DDBJ databases">
        <authorList>
            <person name="Varghese N."/>
            <person name="Submissions S."/>
        </authorList>
    </citation>
    <scope>NUCLEOTIDE SEQUENCE [LARGE SCALE GENOMIC DNA]</scope>
    <source>
        <strain evidence="6 7">RUG2-6</strain>
    </source>
</reference>
<evidence type="ECO:0000256" key="1">
    <source>
        <dbReference type="ARBA" id="ARBA00022737"/>
    </source>
</evidence>
<gene>
    <name evidence="6" type="ORF">SAMN05878482_1127</name>
</gene>
<keyword evidence="2" id="KW-0547">Nucleotide-binding</keyword>
<dbReference type="PANTHER" id="PTHR42855:SF2">
    <property type="entry name" value="DRUG RESISTANCE ABC TRANSPORTER,ATP-BINDING PROTEIN"/>
    <property type="match status" value="1"/>
</dbReference>
<dbReference type="FunFam" id="3.40.50.300:FF:000309">
    <property type="entry name" value="ABC transporter ATP-binding protein"/>
    <property type="match status" value="1"/>
</dbReference>
<dbReference type="NCBIfam" id="NF000355">
    <property type="entry name" value="ribo_prot_ABC_F"/>
    <property type="match status" value="1"/>
</dbReference>
<comment type="caution">
    <text evidence="6">The sequence shown here is derived from an EMBL/GenBank/DDBJ whole genome shotgun (WGS) entry which is preliminary data.</text>
</comment>
<evidence type="ECO:0000313" key="7">
    <source>
        <dbReference type="Proteomes" id="UP000185829"/>
    </source>
</evidence>
<dbReference type="AlphaFoldDB" id="A0A9X8RE96"/>
<dbReference type="InterPro" id="IPR032781">
    <property type="entry name" value="ABC_tran_Xtn"/>
</dbReference>
<dbReference type="EMBL" id="FTMX01000012">
    <property type="protein sequence ID" value="SIS07535.1"/>
    <property type="molecule type" value="Genomic_DNA"/>
</dbReference>
<dbReference type="GO" id="GO:0016887">
    <property type="term" value="F:ATP hydrolysis activity"/>
    <property type="evidence" value="ECO:0007669"/>
    <property type="project" value="InterPro"/>
</dbReference>
<feature type="coiled-coil region" evidence="4">
    <location>
        <begin position="535"/>
        <end position="633"/>
    </location>
</feature>
<dbReference type="FunFam" id="3.40.50.300:FF:000011">
    <property type="entry name" value="Putative ABC transporter ATP-binding component"/>
    <property type="match status" value="1"/>
</dbReference>
<dbReference type="InterPro" id="IPR003439">
    <property type="entry name" value="ABC_transporter-like_ATP-bd"/>
</dbReference>
<keyword evidence="3 6" id="KW-0067">ATP-binding</keyword>
<dbReference type="InterPro" id="IPR003593">
    <property type="entry name" value="AAA+_ATPase"/>
</dbReference>
<dbReference type="GO" id="GO:0005524">
    <property type="term" value="F:ATP binding"/>
    <property type="evidence" value="ECO:0007669"/>
    <property type="project" value="UniProtKB-KW"/>
</dbReference>
<dbReference type="Gene3D" id="1.10.287.380">
    <property type="entry name" value="Valyl-tRNA synthetase, C-terminal domain"/>
    <property type="match status" value="1"/>
</dbReference>
<dbReference type="Pfam" id="PF00005">
    <property type="entry name" value="ABC_tran"/>
    <property type="match status" value="2"/>
</dbReference>
<dbReference type="GO" id="GO:0003677">
    <property type="term" value="F:DNA binding"/>
    <property type="evidence" value="ECO:0007669"/>
    <property type="project" value="InterPro"/>
</dbReference>
<dbReference type="Pfam" id="PF16326">
    <property type="entry name" value="ABC_tran_CTD"/>
    <property type="match status" value="1"/>
</dbReference>
<dbReference type="RefSeq" id="WP_076372383.1">
    <property type="nucleotide sequence ID" value="NZ_FTMX01000012.1"/>
</dbReference>
<keyword evidence="4" id="KW-0175">Coiled coil</keyword>
<dbReference type="Proteomes" id="UP000185829">
    <property type="component" value="Unassembled WGS sequence"/>
</dbReference>